<keyword evidence="9" id="KW-1185">Reference proteome</keyword>
<keyword evidence="4" id="KW-0521">NADP</keyword>
<proteinExistence type="predicted"/>
<dbReference type="Proteomes" id="UP001610335">
    <property type="component" value="Unassembled WGS sequence"/>
</dbReference>
<dbReference type="Pfam" id="PF00724">
    <property type="entry name" value="Oxidored_FMN"/>
    <property type="match status" value="1"/>
</dbReference>
<dbReference type="Gene3D" id="3.20.20.70">
    <property type="entry name" value="Aldolase class I"/>
    <property type="match status" value="1"/>
</dbReference>
<dbReference type="InterPro" id="IPR044152">
    <property type="entry name" value="YqjM-like"/>
</dbReference>
<dbReference type="InterPro" id="IPR013785">
    <property type="entry name" value="Aldolase_TIM"/>
</dbReference>
<organism evidence="8 9">
    <name type="scientific">Aspergillus cavernicola</name>
    <dbReference type="NCBI Taxonomy" id="176166"/>
    <lineage>
        <taxon>Eukaryota</taxon>
        <taxon>Fungi</taxon>
        <taxon>Dikarya</taxon>
        <taxon>Ascomycota</taxon>
        <taxon>Pezizomycotina</taxon>
        <taxon>Eurotiomycetes</taxon>
        <taxon>Eurotiomycetidae</taxon>
        <taxon>Eurotiales</taxon>
        <taxon>Aspergillaceae</taxon>
        <taxon>Aspergillus</taxon>
        <taxon>Aspergillus subgen. Nidulantes</taxon>
    </lineage>
</organism>
<comment type="caution">
    <text evidence="8">The sequence shown here is derived from an EMBL/GenBank/DDBJ whole genome shotgun (WGS) entry which is preliminary data.</text>
</comment>
<comment type="cofactor">
    <cofactor evidence="1">
        <name>FMN</name>
        <dbReference type="ChEBI" id="CHEBI:58210"/>
    </cofactor>
</comment>
<keyword evidence="2" id="KW-0285">Flavoprotein</keyword>
<feature type="domain" description="NADH:flavin oxidoreductase/NADH oxidase N-terminal" evidence="7">
    <location>
        <begin position="43"/>
        <end position="390"/>
    </location>
</feature>
<keyword evidence="3" id="KW-0288">FMN</keyword>
<name>A0ABR4I3G0_9EURO</name>
<keyword evidence="5" id="KW-0560">Oxidoreductase</keyword>
<accession>A0ABR4I3G0</accession>
<dbReference type="PANTHER" id="PTHR43303">
    <property type="entry name" value="NADPH DEHYDROGENASE C23G7.10C-RELATED"/>
    <property type="match status" value="1"/>
</dbReference>
<evidence type="ECO:0000256" key="1">
    <source>
        <dbReference type="ARBA" id="ARBA00001917"/>
    </source>
</evidence>
<dbReference type="CDD" id="cd02932">
    <property type="entry name" value="OYE_YqiM_FMN"/>
    <property type="match status" value="1"/>
</dbReference>
<feature type="region of interest" description="Disordered" evidence="6">
    <location>
        <begin position="19"/>
        <end position="38"/>
    </location>
</feature>
<gene>
    <name evidence="8" type="ORF">BDW59DRAFT_103968</name>
</gene>
<evidence type="ECO:0000256" key="4">
    <source>
        <dbReference type="ARBA" id="ARBA00022857"/>
    </source>
</evidence>
<evidence type="ECO:0000256" key="5">
    <source>
        <dbReference type="ARBA" id="ARBA00023002"/>
    </source>
</evidence>
<reference evidence="8 9" key="1">
    <citation type="submission" date="2024-07" db="EMBL/GenBank/DDBJ databases">
        <title>Section-level genome sequencing and comparative genomics of Aspergillus sections Usti and Cavernicolus.</title>
        <authorList>
            <consortium name="Lawrence Berkeley National Laboratory"/>
            <person name="Nybo J.L."/>
            <person name="Vesth T.C."/>
            <person name="Theobald S."/>
            <person name="Frisvad J.C."/>
            <person name="Larsen T.O."/>
            <person name="Kjaerboelling I."/>
            <person name="Rothschild-Mancinelli K."/>
            <person name="Lyhne E.K."/>
            <person name="Kogle M.E."/>
            <person name="Barry K."/>
            <person name="Clum A."/>
            <person name="Na H."/>
            <person name="Ledsgaard L."/>
            <person name="Lin J."/>
            <person name="Lipzen A."/>
            <person name="Kuo A."/>
            <person name="Riley R."/>
            <person name="Mondo S."/>
            <person name="LaButti K."/>
            <person name="Haridas S."/>
            <person name="Pangalinan J."/>
            <person name="Salamov A.A."/>
            <person name="Simmons B.A."/>
            <person name="Magnuson J.K."/>
            <person name="Chen J."/>
            <person name="Drula E."/>
            <person name="Henrissat B."/>
            <person name="Wiebenga A."/>
            <person name="Lubbers R.J."/>
            <person name="Gomes A.C."/>
            <person name="Makela M.R."/>
            <person name="Stajich J."/>
            <person name="Grigoriev I.V."/>
            <person name="Mortensen U.H."/>
            <person name="De vries R.P."/>
            <person name="Baker S.E."/>
            <person name="Andersen M.R."/>
        </authorList>
    </citation>
    <scope>NUCLEOTIDE SEQUENCE [LARGE SCALE GENOMIC DNA]</scope>
    <source>
        <strain evidence="8 9">CBS 600.67</strain>
    </source>
</reference>
<evidence type="ECO:0000259" key="7">
    <source>
        <dbReference type="Pfam" id="PF00724"/>
    </source>
</evidence>
<dbReference type="PANTHER" id="PTHR43303:SF4">
    <property type="entry name" value="NADPH DEHYDROGENASE C23G7.10C-RELATED"/>
    <property type="match status" value="1"/>
</dbReference>
<evidence type="ECO:0000256" key="2">
    <source>
        <dbReference type="ARBA" id="ARBA00022630"/>
    </source>
</evidence>
<evidence type="ECO:0000313" key="9">
    <source>
        <dbReference type="Proteomes" id="UP001610335"/>
    </source>
</evidence>
<dbReference type="SUPFAM" id="SSF51395">
    <property type="entry name" value="FMN-linked oxidoreductases"/>
    <property type="match status" value="1"/>
</dbReference>
<protein>
    <recommendedName>
        <fullName evidence="7">NADH:flavin oxidoreductase/NADH oxidase N-terminal domain-containing protein</fullName>
    </recommendedName>
</protein>
<dbReference type="InterPro" id="IPR001155">
    <property type="entry name" value="OxRdtase_FMN_N"/>
</dbReference>
<evidence type="ECO:0000256" key="6">
    <source>
        <dbReference type="SAM" id="MobiDB-lite"/>
    </source>
</evidence>
<evidence type="ECO:0000313" key="8">
    <source>
        <dbReference type="EMBL" id="KAL2822286.1"/>
    </source>
</evidence>
<dbReference type="EMBL" id="JBFXLS010000059">
    <property type="protein sequence ID" value="KAL2822286.1"/>
    <property type="molecule type" value="Genomic_DNA"/>
</dbReference>
<sequence>MASKHDPVLEVKPASGVSYFTPAQEPPAGTAADPQSDGLSIPKLFRPLKVRGLTLHNRIGLSPLCQYSADDGHMTDWHIAHLGGIAQRGPGFLMIEATAVQPEGRITPHDLGLWKDSQIEPMKRVIEFIHSQNQIVGVQIAHAGRKASTVPPWLSFGDTAAEKVGGWPDSVKGPSDVPFSSRFPVPKQMTKQDIEDFKASWVAAVKRAVRAGADFVEIHNAHGYLLMSFLSPAVNTRTDEYGGSFENRTRLSLEIARLTREAVPEDLPVFLRVSATDWLEEVQPDQPSWRLEDTIKFAQALAESGNIDVLDISSGGTHPAQKIHSGPGFQAPFAIAVKKAVGDKLFVGTVGMIDSGHMANSLLDKGRLDIVLVGRGFQKNPGLAWTFAEELGVEIGMANQIRWAFSSRGGGPYLRKMAGKI</sequence>
<evidence type="ECO:0000256" key="3">
    <source>
        <dbReference type="ARBA" id="ARBA00022643"/>
    </source>
</evidence>